<dbReference type="AlphaFoldDB" id="A0A1E7EVP0"/>
<dbReference type="KEGG" id="fcy:FRACYDRAFT_248114"/>
<dbReference type="EMBL" id="KV784374">
    <property type="protein sequence ID" value="OEU09865.1"/>
    <property type="molecule type" value="Genomic_DNA"/>
</dbReference>
<evidence type="ECO:0000256" key="1">
    <source>
        <dbReference type="ARBA" id="ARBA00004245"/>
    </source>
</evidence>
<reference evidence="5 6" key="1">
    <citation type="submission" date="2016-09" db="EMBL/GenBank/DDBJ databases">
        <title>Extensive genetic diversity and differential bi-allelic expression allows diatom success in the polar Southern Ocean.</title>
        <authorList>
            <consortium name="DOE Joint Genome Institute"/>
            <person name="Mock T."/>
            <person name="Otillar R.P."/>
            <person name="Strauss J."/>
            <person name="Dupont C."/>
            <person name="Frickenhaus S."/>
            <person name="Maumus F."/>
            <person name="Mcmullan M."/>
            <person name="Sanges R."/>
            <person name="Schmutz J."/>
            <person name="Toseland A."/>
            <person name="Valas R."/>
            <person name="Veluchamy A."/>
            <person name="Ward B.J."/>
            <person name="Allen A."/>
            <person name="Barry K."/>
            <person name="Falciatore A."/>
            <person name="Ferrante M."/>
            <person name="Fortunato A.E."/>
            <person name="Gloeckner G."/>
            <person name="Gruber A."/>
            <person name="Hipkin R."/>
            <person name="Janech M."/>
            <person name="Kroth P."/>
            <person name="Leese F."/>
            <person name="Lindquist E."/>
            <person name="Lyon B.R."/>
            <person name="Martin J."/>
            <person name="Mayer C."/>
            <person name="Parker M."/>
            <person name="Quesneville H."/>
            <person name="Raymond J."/>
            <person name="Uhlig C."/>
            <person name="Valentin K.U."/>
            <person name="Worden A.Z."/>
            <person name="Armbrust E.V."/>
            <person name="Bowler C."/>
            <person name="Green B."/>
            <person name="Moulton V."/>
            <person name="Van Oosterhout C."/>
            <person name="Grigoriev I."/>
        </authorList>
    </citation>
    <scope>NUCLEOTIDE SEQUENCE [LARGE SCALE GENOMIC DNA]</scope>
    <source>
        <strain evidence="5 6">CCMP1102</strain>
    </source>
</reference>
<comment type="subcellular location">
    <subcellularLocation>
        <location evidence="1">Cytoplasm</location>
        <location evidence="1">Cytoskeleton</location>
    </subcellularLocation>
</comment>
<dbReference type="InParanoid" id="A0A1E7EVP0"/>
<dbReference type="Pfam" id="PF13516">
    <property type="entry name" value="LRR_6"/>
    <property type="match status" value="3"/>
</dbReference>
<feature type="compositionally biased region" description="Low complexity" evidence="4">
    <location>
        <begin position="271"/>
        <end position="280"/>
    </location>
</feature>
<dbReference type="GO" id="GO:0005856">
    <property type="term" value="C:cytoskeleton"/>
    <property type="evidence" value="ECO:0007669"/>
    <property type="project" value="UniProtKB-SubCell"/>
</dbReference>
<proteinExistence type="predicted"/>
<name>A0A1E7EVP0_9STRA</name>
<keyword evidence="3" id="KW-0206">Cytoskeleton</keyword>
<evidence type="ECO:0008006" key="7">
    <source>
        <dbReference type="Google" id="ProtNLM"/>
    </source>
</evidence>
<evidence type="ECO:0000256" key="2">
    <source>
        <dbReference type="ARBA" id="ARBA00022490"/>
    </source>
</evidence>
<dbReference type="InterPro" id="IPR032675">
    <property type="entry name" value="LRR_dom_sf"/>
</dbReference>
<feature type="region of interest" description="Disordered" evidence="4">
    <location>
        <begin position="255"/>
        <end position="283"/>
    </location>
</feature>
<sequence length="332" mass="36886">MNNNNNDSSNVFHTQRQSFIKICERIKKNDPTLSCVELCDEYNLDVKKLAKAIANNTYVTNLNLQKTLADDCCNLRELRLDNNKLMDCISLAYGLKRNISLEILSLNKNCISDVGVIRLAEALFGRKLNNTNTNTFCSTAHLKRLCLSNNKIHNKGAMALVGKSSTLTKIDLSGNCITDCRDILCKVLRDNDSDGSNNNKNITLKQLHLTRNNHIPVNQIHEIGFWMKLNVSGCRHLLTTTCTSTTITTATISKTEKGKGNNNDDKKKTSTKTSSSSSSSSGGGGYFLSVCSIILNKLASIDDPSCLYYFLNRKPEIFSSFFVTCVQRKKGT</sequence>
<evidence type="ECO:0000313" key="6">
    <source>
        <dbReference type="Proteomes" id="UP000095751"/>
    </source>
</evidence>
<keyword evidence="6" id="KW-1185">Reference proteome</keyword>
<dbReference type="OrthoDB" id="120976at2759"/>
<evidence type="ECO:0000313" key="5">
    <source>
        <dbReference type="EMBL" id="OEU09865.1"/>
    </source>
</evidence>
<evidence type="ECO:0000256" key="3">
    <source>
        <dbReference type="ARBA" id="ARBA00023212"/>
    </source>
</evidence>
<keyword evidence="2" id="KW-0963">Cytoplasm</keyword>
<dbReference type="Proteomes" id="UP000095751">
    <property type="component" value="Unassembled WGS sequence"/>
</dbReference>
<protein>
    <recommendedName>
        <fullName evidence="7">RNI-like protein</fullName>
    </recommendedName>
</protein>
<dbReference type="InterPro" id="IPR001611">
    <property type="entry name" value="Leu-rich_rpt"/>
</dbReference>
<evidence type="ECO:0000256" key="4">
    <source>
        <dbReference type="SAM" id="MobiDB-lite"/>
    </source>
</evidence>
<dbReference type="SUPFAM" id="SSF52047">
    <property type="entry name" value="RNI-like"/>
    <property type="match status" value="1"/>
</dbReference>
<dbReference type="PANTHER" id="PTHR24107:SF2">
    <property type="entry name" value="NLR FAMILY CARD DOMAIN CONTAINING 3"/>
    <property type="match status" value="1"/>
</dbReference>
<dbReference type="Gene3D" id="3.80.10.10">
    <property type="entry name" value="Ribonuclease Inhibitor"/>
    <property type="match status" value="2"/>
</dbReference>
<accession>A0A1E7EVP0</accession>
<feature type="compositionally biased region" description="Basic and acidic residues" evidence="4">
    <location>
        <begin position="255"/>
        <end position="268"/>
    </location>
</feature>
<dbReference type="PANTHER" id="PTHR24107">
    <property type="entry name" value="YNEIN REGULATORY COMPLEX SUBUNIT 5"/>
    <property type="match status" value="1"/>
</dbReference>
<dbReference type="SMART" id="SM00368">
    <property type="entry name" value="LRR_RI"/>
    <property type="match status" value="4"/>
</dbReference>
<organism evidence="5 6">
    <name type="scientific">Fragilariopsis cylindrus CCMP1102</name>
    <dbReference type="NCBI Taxonomy" id="635003"/>
    <lineage>
        <taxon>Eukaryota</taxon>
        <taxon>Sar</taxon>
        <taxon>Stramenopiles</taxon>
        <taxon>Ochrophyta</taxon>
        <taxon>Bacillariophyta</taxon>
        <taxon>Bacillariophyceae</taxon>
        <taxon>Bacillariophycidae</taxon>
        <taxon>Bacillariales</taxon>
        <taxon>Bacillariaceae</taxon>
        <taxon>Fragilariopsis</taxon>
    </lineage>
</organism>
<dbReference type="InterPro" id="IPR052410">
    <property type="entry name" value="DRC5"/>
</dbReference>
<gene>
    <name evidence="5" type="ORF">FRACYDRAFT_248114</name>
</gene>